<sequence length="821" mass="95587">MDPTQLQLQLVQELSSTRAKLQQHQTENENLKNLNLTLENKIKQNEEEIVEKNNDLEKIRLKLKFATKDNSKLMGDAEEEILESEEVTILRKRLKEFGETIRDYERRKEEEKERLMKLEEQLREDEIFKTGSDGTAKLVENDIKSTEFDETSNSEMPMTTEAESNSLEVNNVQENTDSQIKFFKERNEKLIEMLKLNQVEISDLQLSYQSIKKLLDEKNTLLEQTEISRVAEEKLRKEEANIALTKKQEEIEKLQQELENFKKENDHLAKKFEQELALKENTIETLQEKVNQGIKVESEELETLKKENTSLSELLNEVTQLKKTDSETSITLKNNVEDLNKSLLAFEQKNFTLEEQVQDLRIQVSNKTAEISNLKESLNCKIAETEKQQKENDDKIRKMKGILSQANKNISENKALVATLEQQLSEANNKIANYVLEESRSQNNAEEHTNVIESLSSELYNLKMDKVSELESLQKQLNQSQAETQEIKAEFNSYKIKAQFALSKSNSTSYEIRIKDLEELSQKLNQENSLKIAEVEQSHSKIKSLLNDCAEKDEMIEQLEVNLVRFQMDLKEADLIKFELSDVKKKLETETERHTKVLLEKENEFNASLQALKDDLKSCLLEAETKVKLKEEENAGLHHICEGLGLEISQLRNELENTRSDLVVCKNSLLKSTESLNSVSNINNNFKSRDSESQLDSPVSSNRDSFVFDRLQYEQQQLRIQELEKETQENKISTMKEKELQLKIKHLTELLNESEANSERYNEQEKFLKEELRKLERIEKRQDLNVEYLKNVVFSFLETETKEPLITIIAEVLQLSPEEVE</sequence>
<name>A0AAD5XXH0_9FUNG</name>
<dbReference type="AlphaFoldDB" id="A0AAD5XXH0"/>
<feature type="non-terminal residue" evidence="3">
    <location>
        <position position="821"/>
    </location>
</feature>
<feature type="coiled-coil region" evidence="1">
    <location>
        <begin position="228"/>
        <end position="377"/>
    </location>
</feature>
<accession>A0AAD5XXH0</accession>
<evidence type="ECO:0000259" key="2">
    <source>
        <dbReference type="PROSITE" id="PS50913"/>
    </source>
</evidence>
<keyword evidence="1" id="KW-0175">Coiled coil</keyword>
<evidence type="ECO:0000313" key="4">
    <source>
        <dbReference type="Proteomes" id="UP001211065"/>
    </source>
</evidence>
<comment type="caution">
    <text evidence="3">The sequence shown here is derived from an EMBL/GenBank/DDBJ whole genome shotgun (WGS) entry which is preliminary data.</text>
</comment>
<reference evidence="3" key="1">
    <citation type="submission" date="2020-05" db="EMBL/GenBank/DDBJ databases">
        <title>Phylogenomic resolution of chytrid fungi.</title>
        <authorList>
            <person name="Stajich J.E."/>
            <person name="Amses K."/>
            <person name="Simmons R."/>
            <person name="Seto K."/>
            <person name="Myers J."/>
            <person name="Bonds A."/>
            <person name="Quandt C.A."/>
            <person name="Barry K."/>
            <person name="Liu P."/>
            <person name="Grigoriev I."/>
            <person name="Longcore J.E."/>
            <person name="James T.Y."/>
        </authorList>
    </citation>
    <scope>NUCLEOTIDE SEQUENCE</scope>
    <source>
        <strain evidence="3">JEL0476</strain>
    </source>
</reference>
<dbReference type="PROSITE" id="PS50913">
    <property type="entry name" value="GRIP"/>
    <property type="match status" value="1"/>
</dbReference>
<feature type="domain" description="GRIP" evidence="2">
    <location>
        <begin position="779"/>
        <end position="821"/>
    </location>
</feature>
<evidence type="ECO:0000313" key="3">
    <source>
        <dbReference type="EMBL" id="KAJ3223795.1"/>
    </source>
</evidence>
<organism evidence="3 4">
    <name type="scientific">Clydaea vesicula</name>
    <dbReference type="NCBI Taxonomy" id="447962"/>
    <lineage>
        <taxon>Eukaryota</taxon>
        <taxon>Fungi</taxon>
        <taxon>Fungi incertae sedis</taxon>
        <taxon>Chytridiomycota</taxon>
        <taxon>Chytridiomycota incertae sedis</taxon>
        <taxon>Chytridiomycetes</taxon>
        <taxon>Lobulomycetales</taxon>
        <taxon>Lobulomycetaceae</taxon>
        <taxon>Clydaea</taxon>
    </lineage>
</organism>
<dbReference type="Proteomes" id="UP001211065">
    <property type="component" value="Unassembled WGS sequence"/>
</dbReference>
<keyword evidence="4" id="KW-1185">Reference proteome</keyword>
<feature type="coiled-coil region" evidence="1">
    <location>
        <begin position="711"/>
        <end position="781"/>
    </location>
</feature>
<dbReference type="EMBL" id="JADGJW010000117">
    <property type="protein sequence ID" value="KAJ3223795.1"/>
    <property type="molecule type" value="Genomic_DNA"/>
</dbReference>
<dbReference type="Pfam" id="PF01465">
    <property type="entry name" value="GRIP"/>
    <property type="match status" value="1"/>
</dbReference>
<gene>
    <name evidence="3" type="ORF">HK099_000688</name>
</gene>
<feature type="coiled-coil region" evidence="1">
    <location>
        <begin position="463"/>
        <end position="668"/>
    </location>
</feature>
<feature type="coiled-coil region" evidence="1">
    <location>
        <begin position="403"/>
        <end position="437"/>
    </location>
</feature>
<feature type="coiled-coil region" evidence="1">
    <location>
        <begin position="14"/>
        <end position="128"/>
    </location>
</feature>
<protein>
    <recommendedName>
        <fullName evidence="2">GRIP domain-containing protein</fullName>
    </recommendedName>
</protein>
<proteinExistence type="predicted"/>
<evidence type="ECO:0000256" key="1">
    <source>
        <dbReference type="SAM" id="Coils"/>
    </source>
</evidence>
<dbReference type="InterPro" id="IPR000237">
    <property type="entry name" value="GRIP_dom"/>
</dbReference>